<dbReference type="Proteomes" id="UP001162640">
    <property type="component" value="Unassembled WGS sequence"/>
</dbReference>
<dbReference type="Gene3D" id="3.40.30.10">
    <property type="entry name" value="Glutaredoxin"/>
    <property type="match status" value="1"/>
</dbReference>
<proteinExistence type="predicted"/>
<feature type="domain" description="Endoplasmic reticulum vesicle transporter N-terminal" evidence="3">
    <location>
        <begin position="9"/>
        <end position="97"/>
    </location>
</feature>
<gene>
    <name evidence="4" type="ORF">TL16_g06255</name>
</gene>
<dbReference type="AlphaFoldDB" id="A0A9W7ANC8"/>
<evidence type="ECO:0008006" key="6">
    <source>
        <dbReference type="Google" id="ProtNLM"/>
    </source>
</evidence>
<evidence type="ECO:0000313" key="5">
    <source>
        <dbReference type="Proteomes" id="UP001162640"/>
    </source>
</evidence>
<comment type="caution">
    <text evidence="4">The sequence shown here is derived from an EMBL/GenBank/DDBJ whole genome shotgun (WGS) entry which is preliminary data.</text>
</comment>
<dbReference type="CDD" id="cd02961">
    <property type="entry name" value="PDI_a_family"/>
    <property type="match status" value="1"/>
</dbReference>
<accession>A0A9W7ANC8</accession>
<evidence type="ECO:0000313" key="4">
    <source>
        <dbReference type="EMBL" id="GMH73681.1"/>
    </source>
</evidence>
<keyword evidence="1" id="KW-1133">Transmembrane helix</keyword>
<dbReference type="EMBL" id="BLQM01000188">
    <property type="protein sequence ID" value="GMH73681.1"/>
    <property type="molecule type" value="Genomic_DNA"/>
</dbReference>
<evidence type="ECO:0000259" key="2">
    <source>
        <dbReference type="Pfam" id="PF00085"/>
    </source>
</evidence>
<dbReference type="PANTHER" id="PTHR10984:SF37">
    <property type="entry name" value="PROTEIN DISULFIDE-ISOMERASE 5-3"/>
    <property type="match status" value="1"/>
</dbReference>
<dbReference type="InterPro" id="IPR039542">
    <property type="entry name" value="Erv_N"/>
</dbReference>
<dbReference type="InterPro" id="IPR013766">
    <property type="entry name" value="Thioredoxin_domain"/>
</dbReference>
<name>A0A9W7ANC8_9STRA</name>
<reference evidence="5" key="1">
    <citation type="journal article" date="2023" name="Commun. Biol.">
        <title>Genome analysis of Parmales, the sister group of diatoms, reveals the evolutionary specialization of diatoms from phago-mixotrophs to photoautotrophs.</title>
        <authorList>
            <person name="Ban H."/>
            <person name="Sato S."/>
            <person name="Yoshikawa S."/>
            <person name="Yamada K."/>
            <person name="Nakamura Y."/>
            <person name="Ichinomiya M."/>
            <person name="Sato N."/>
            <person name="Blanc-Mathieu R."/>
            <person name="Endo H."/>
            <person name="Kuwata A."/>
            <person name="Ogata H."/>
        </authorList>
    </citation>
    <scope>NUCLEOTIDE SEQUENCE [LARGE SCALE GENOMIC DNA]</scope>
</reference>
<keyword evidence="1" id="KW-0812">Transmembrane</keyword>
<keyword evidence="1" id="KW-0472">Membrane</keyword>
<dbReference type="InterPro" id="IPR045888">
    <property type="entry name" value="Erv"/>
</dbReference>
<evidence type="ECO:0000259" key="3">
    <source>
        <dbReference type="Pfam" id="PF13850"/>
    </source>
</evidence>
<sequence length="195" mass="22452">MQPNRNGLSGVDLFRRIPTDLTEATSLGAIMSILCLLTMLTLFTTELLSFLTSDLSTQVSLDTVDANQIRINFNVTFLDLHCDFLSVDVLDSLGTNRQNITKNVEKWQIDENGKKRIFSGRNKDVREVKSEDHDMTLEQMHENGVHAVDVTKDNWEGFMGERDNAFVDFYAPWCIWCQRLHPTWEQVREIFYGGE</sequence>
<feature type="transmembrane region" description="Helical" evidence="1">
    <location>
        <begin position="21"/>
        <end position="43"/>
    </location>
</feature>
<protein>
    <recommendedName>
        <fullName evidence="6">Thioredoxin domain-containing protein</fullName>
    </recommendedName>
</protein>
<feature type="domain" description="Thioredoxin" evidence="2">
    <location>
        <begin position="148"/>
        <end position="189"/>
    </location>
</feature>
<dbReference type="InterPro" id="IPR036249">
    <property type="entry name" value="Thioredoxin-like_sf"/>
</dbReference>
<dbReference type="Pfam" id="PF13850">
    <property type="entry name" value="ERGIC_N"/>
    <property type="match status" value="1"/>
</dbReference>
<dbReference type="GO" id="GO:0030134">
    <property type="term" value="C:COPII-coated ER to Golgi transport vesicle"/>
    <property type="evidence" value="ECO:0007669"/>
    <property type="project" value="TreeGrafter"/>
</dbReference>
<organism evidence="4 5">
    <name type="scientific">Triparma laevis f. inornata</name>
    <dbReference type="NCBI Taxonomy" id="1714386"/>
    <lineage>
        <taxon>Eukaryota</taxon>
        <taxon>Sar</taxon>
        <taxon>Stramenopiles</taxon>
        <taxon>Ochrophyta</taxon>
        <taxon>Bolidophyceae</taxon>
        <taxon>Parmales</taxon>
        <taxon>Triparmaceae</taxon>
        <taxon>Triparma</taxon>
    </lineage>
</organism>
<dbReference type="GO" id="GO:0005783">
    <property type="term" value="C:endoplasmic reticulum"/>
    <property type="evidence" value="ECO:0007669"/>
    <property type="project" value="TreeGrafter"/>
</dbReference>
<dbReference type="SUPFAM" id="SSF52833">
    <property type="entry name" value="Thioredoxin-like"/>
    <property type="match status" value="1"/>
</dbReference>
<dbReference type="PANTHER" id="PTHR10984">
    <property type="entry name" value="ENDOPLASMIC RETICULUM-GOLGI INTERMEDIATE COMPARTMENT PROTEIN"/>
    <property type="match status" value="1"/>
</dbReference>
<dbReference type="Pfam" id="PF00085">
    <property type="entry name" value="Thioredoxin"/>
    <property type="match status" value="1"/>
</dbReference>
<evidence type="ECO:0000256" key="1">
    <source>
        <dbReference type="SAM" id="Phobius"/>
    </source>
</evidence>